<dbReference type="AlphaFoldDB" id="A0A2T4XWF7"/>
<name>A0A2T4XWF7_ENTCL</name>
<dbReference type="EMBL" id="PZPP01000015">
    <property type="protein sequence ID" value="PTM34272.1"/>
    <property type="molecule type" value="Genomic_DNA"/>
</dbReference>
<accession>A0A2T4XWF7</accession>
<sequence>MKKLVNLVLVASIATFLSACSSPAQRMAECEAKGISRDTCYTVEHNRQDSINNAAQNAVYANARDAAAGTGIWAKNSGKHHNND</sequence>
<dbReference type="OrthoDB" id="5592783at2"/>
<feature type="signal peptide" evidence="1">
    <location>
        <begin position="1"/>
        <end position="26"/>
    </location>
</feature>
<organism evidence="2 3">
    <name type="scientific">Enterobacter cloacae</name>
    <dbReference type="NCBI Taxonomy" id="550"/>
    <lineage>
        <taxon>Bacteria</taxon>
        <taxon>Pseudomonadati</taxon>
        <taxon>Pseudomonadota</taxon>
        <taxon>Gammaproteobacteria</taxon>
        <taxon>Enterobacterales</taxon>
        <taxon>Enterobacteriaceae</taxon>
        <taxon>Enterobacter</taxon>
        <taxon>Enterobacter cloacae complex</taxon>
    </lineage>
</organism>
<comment type="caution">
    <text evidence="2">The sequence shown here is derived from an EMBL/GenBank/DDBJ whole genome shotgun (WGS) entry which is preliminary data.</text>
</comment>
<evidence type="ECO:0000313" key="3">
    <source>
        <dbReference type="Proteomes" id="UP000241614"/>
    </source>
</evidence>
<feature type="chain" id="PRO_5015593952" description="Lipoprotein" evidence="1">
    <location>
        <begin position="27"/>
        <end position="84"/>
    </location>
</feature>
<proteinExistence type="predicted"/>
<reference evidence="2 3" key="1">
    <citation type="submission" date="2018-04" db="EMBL/GenBank/DDBJ databases">
        <title>Genome sequencing reveals highly heavy metal resistance and biotechnology application of the novel Enterobacter cloacae amazonensis isolated from wastewater river in Manaus - Amazonas.</title>
        <authorList>
            <person name="Astolfi M.C.T."/>
            <person name="Carvalho E.B.D.S."/>
            <person name="Lacerda L.B."/>
            <person name="Pinto M.V."/>
            <person name="Nogueira V.B."/>
            <person name="Barros A.M."/>
            <person name="Astolfi-Filho S."/>
        </authorList>
    </citation>
    <scope>NUCLEOTIDE SEQUENCE [LARGE SCALE GENOMIC DNA]</scope>
    <source>
        <strain evidence="3">amazonensis</strain>
    </source>
</reference>
<dbReference type="RefSeq" id="WP_072032677.1">
    <property type="nucleotide sequence ID" value="NZ_JAWDAX010000004.1"/>
</dbReference>
<gene>
    <name evidence="2" type="ORF">DA103_17060</name>
</gene>
<evidence type="ECO:0000256" key="1">
    <source>
        <dbReference type="SAM" id="SignalP"/>
    </source>
</evidence>
<protein>
    <recommendedName>
        <fullName evidence="4">Lipoprotein</fullName>
    </recommendedName>
</protein>
<evidence type="ECO:0000313" key="2">
    <source>
        <dbReference type="EMBL" id="PTM34272.1"/>
    </source>
</evidence>
<evidence type="ECO:0008006" key="4">
    <source>
        <dbReference type="Google" id="ProtNLM"/>
    </source>
</evidence>
<dbReference type="Proteomes" id="UP000241614">
    <property type="component" value="Unassembled WGS sequence"/>
</dbReference>
<dbReference type="PROSITE" id="PS51257">
    <property type="entry name" value="PROKAR_LIPOPROTEIN"/>
    <property type="match status" value="1"/>
</dbReference>
<keyword evidence="1" id="KW-0732">Signal</keyword>